<name>A0A1V9GBV1_9BACT</name>
<dbReference type="Pfam" id="PF13568">
    <property type="entry name" value="OMP_b-brl_2"/>
    <property type="match status" value="1"/>
</dbReference>
<proteinExistence type="predicted"/>
<evidence type="ECO:0000313" key="2">
    <source>
        <dbReference type="EMBL" id="OQP68044.1"/>
    </source>
</evidence>
<evidence type="ECO:0000313" key="3">
    <source>
        <dbReference type="Proteomes" id="UP000192276"/>
    </source>
</evidence>
<dbReference type="InterPro" id="IPR025665">
    <property type="entry name" value="Beta-barrel_OMP_2"/>
</dbReference>
<evidence type="ECO:0000259" key="1">
    <source>
        <dbReference type="Pfam" id="PF13568"/>
    </source>
</evidence>
<dbReference type="RefSeq" id="WP_081160347.1">
    <property type="nucleotide sequence ID" value="NZ_LWBP01000002.1"/>
</dbReference>
<dbReference type="STRING" id="550983.A4R26_11170"/>
<accession>A0A1V9GBV1</accession>
<sequence>MKKDVLALTMFLILGMSTQAQRKIMTVGIKGGLNISDIAGFNGDNRLSGHVGVFLNGRLSSQWRIQPELLYSGQGQQFISLGDEYTLALSYLQLPVMFQFHPIKKFYLEFGPQLGFLLAANYKNDDDKWEGDQNFKKVDIGLGFGVGIQATRSVGFYARYNLGLADISKNNLPDYSNRVGQIGVAFSFK</sequence>
<dbReference type="EMBL" id="LWBP01000002">
    <property type="protein sequence ID" value="OQP68044.1"/>
    <property type="molecule type" value="Genomic_DNA"/>
</dbReference>
<comment type="caution">
    <text evidence="2">The sequence shown here is derived from an EMBL/GenBank/DDBJ whole genome shotgun (WGS) entry which is preliminary data.</text>
</comment>
<protein>
    <recommendedName>
        <fullName evidence="1">Outer membrane protein beta-barrel domain-containing protein</fullName>
    </recommendedName>
</protein>
<dbReference type="Proteomes" id="UP000192276">
    <property type="component" value="Unassembled WGS sequence"/>
</dbReference>
<organism evidence="2 3">
    <name type="scientific">Niastella populi</name>
    <dbReference type="NCBI Taxonomy" id="550983"/>
    <lineage>
        <taxon>Bacteria</taxon>
        <taxon>Pseudomonadati</taxon>
        <taxon>Bacteroidota</taxon>
        <taxon>Chitinophagia</taxon>
        <taxon>Chitinophagales</taxon>
        <taxon>Chitinophagaceae</taxon>
        <taxon>Niastella</taxon>
    </lineage>
</organism>
<dbReference type="OrthoDB" id="947434at2"/>
<dbReference type="AlphaFoldDB" id="A0A1V9GBV1"/>
<keyword evidence="3" id="KW-1185">Reference proteome</keyword>
<feature type="domain" description="Outer membrane protein beta-barrel" evidence="1">
    <location>
        <begin position="20"/>
        <end position="167"/>
    </location>
</feature>
<reference evidence="3" key="1">
    <citation type="submission" date="2016-04" db="EMBL/GenBank/DDBJ databases">
        <authorList>
            <person name="Chen L."/>
            <person name="Zhuang W."/>
            <person name="Wang G."/>
        </authorList>
    </citation>
    <scope>NUCLEOTIDE SEQUENCE [LARGE SCALE GENOMIC DNA]</scope>
    <source>
        <strain evidence="3">208</strain>
    </source>
</reference>
<gene>
    <name evidence="2" type="ORF">A4R26_11170</name>
</gene>